<keyword evidence="2" id="KW-1185">Reference proteome</keyword>
<dbReference type="Proteomes" id="UP001595989">
    <property type="component" value="Unassembled WGS sequence"/>
</dbReference>
<dbReference type="RefSeq" id="WP_390294112.1">
    <property type="nucleotide sequence ID" value="NZ_JBHSFU010000004.1"/>
</dbReference>
<comment type="caution">
    <text evidence="1">The sequence shown here is derived from an EMBL/GenBank/DDBJ whole genome shotgun (WGS) entry which is preliminary data.</text>
</comment>
<gene>
    <name evidence="1" type="ORF">ACFO3D_06795</name>
</gene>
<proteinExistence type="predicted"/>
<protein>
    <submittedName>
        <fullName evidence="1">Uncharacterized protein</fullName>
    </submittedName>
</protein>
<dbReference type="EMBL" id="JBHSFU010000004">
    <property type="protein sequence ID" value="MFC4557917.1"/>
    <property type="molecule type" value="Genomic_DNA"/>
</dbReference>
<evidence type="ECO:0000313" key="2">
    <source>
        <dbReference type="Proteomes" id="UP001595989"/>
    </source>
</evidence>
<organism evidence="1 2">
    <name type="scientific">Virgibacillus kekensis</name>
    <dbReference type="NCBI Taxonomy" id="202261"/>
    <lineage>
        <taxon>Bacteria</taxon>
        <taxon>Bacillati</taxon>
        <taxon>Bacillota</taxon>
        <taxon>Bacilli</taxon>
        <taxon>Bacillales</taxon>
        <taxon>Bacillaceae</taxon>
        <taxon>Virgibacillus</taxon>
    </lineage>
</organism>
<reference evidence="2" key="1">
    <citation type="journal article" date="2019" name="Int. J. Syst. Evol. Microbiol.">
        <title>The Global Catalogue of Microorganisms (GCM) 10K type strain sequencing project: providing services to taxonomists for standard genome sequencing and annotation.</title>
        <authorList>
            <consortium name="The Broad Institute Genomics Platform"/>
            <consortium name="The Broad Institute Genome Sequencing Center for Infectious Disease"/>
            <person name="Wu L."/>
            <person name="Ma J."/>
        </authorList>
    </citation>
    <scope>NUCLEOTIDE SEQUENCE [LARGE SCALE GENOMIC DNA]</scope>
    <source>
        <strain evidence="2">CGMCC 4.7426</strain>
    </source>
</reference>
<accession>A0ABV9DGK6</accession>
<name>A0ABV9DGK6_9BACI</name>
<evidence type="ECO:0000313" key="1">
    <source>
        <dbReference type="EMBL" id="MFC4557917.1"/>
    </source>
</evidence>
<sequence length="80" mass="9074">MAGVDLGDLEKKAIPSQIVGYEEDNNRYGADHEFVHLRSTHLELLIHFLQGTMIIDSDTYNLFNEICRPIGSIGESHLFK</sequence>